<keyword evidence="10" id="KW-1185">Reference proteome</keyword>
<keyword evidence="3" id="KW-1003">Cell membrane</keyword>
<accession>A0A1T4NAW5</accession>
<dbReference type="GO" id="GO:0055085">
    <property type="term" value="P:transmembrane transport"/>
    <property type="evidence" value="ECO:0007669"/>
    <property type="project" value="InterPro"/>
</dbReference>
<dbReference type="Pfam" id="PF00528">
    <property type="entry name" value="BPD_transp_1"/>
    <property type="match status" value="1"/>
</dbReference>
<feature type="transmembrane region" description="Helical" evidence="7">
    <location>
        <begin position="133"/>
        <end position="154"/>
    </location>
</feature>
<dbReference type="RefSeq" id="WP_087679017.1">
    <property type="nucleotide sequence ID" value="NZ_FUWV01000010.1"/>
</dbReference>
<dbReference type="Gene3D" id="1.10.3720.10">
    <property type="entry name" value="MetI-like"/>
    <property type="match status" value="1"/>
</dbReference>
<dbReference type="CDD" id="cd06261">
    <property type="entry name" value="TM_PBP2"/>
    <property type="match status" value="1"/>
</dbReference>
<dbReference type="PANTHER" id="PTHR43163">
    <property type="entry name" value="DIPEPTIDE TRANSPORT SYSTEM PERMEASE PROTEIN DPPB-RELATED"/>
    <property type="match status" value="1"/>
</dbReference>
<evidence type="ECO:0000256" key="3">
    <source>
        <dbReference type="ARBA" id="ARBA00022475"/>
    </source>
</evidence>
<keyword evidence="5 7" id="KW-1133">Transmembrane helix</keyword>
<evidence type="ECO:0000259" key="8">
    <source>
        <dbReference type="PROSITE" id="PS50928"/>
    </source>
</evidence>
<evidence type="ECO:0000256" key="4">
    <source>
        <dbReference type="ARBA" id="ARBA00022692"/>
    </source>
</evidence>
<dbReference type="AlphaFoldDB" id="A0A1T4NAW5"/>
<evidence type="ECO:0000256" key="1">
    <source>
        <dbReference type="ARBA" id="ARBA00004651"/>
    </source>
</evidence>
<evidence type="ECO:0000256" key="5">
    <source>
        <dbReference type="ARBA" id="ARBA00022989"/>
    </source>
</evidence>
<evidence type="ECO:0000256" key="6">
    <source>
        <dbReference type="ARBA" id="ARBA00023136"/>
    </source>
</evidence>
<keyword evidence="4 7" id="KW-0812">Transmembrane</keyword>
<evidence type="ECO:0000313" key="9">
    <source>
        <dbReference type="EMBL" id="SJZ76411.1"/>
    </source>
</evidence>
<comment type="subcellular location">
    <subcellularLocation>
        <location evidence="1 7">Cell membrane</location>
        <topology evidence="1 7">Multi-pass membrane protein</topology>
    </subcellularLocation>
</comment>
<proteinExistence type="inferred from homology"/>
<gene>
    <name evidence="9" type="ORF">SAMN02745973_01618</name>
</gene>
<name>A0A1T4NAW5_9FIRM</name>
<dbReference type="InterPro" id="IPR035906">
    <property type="entry name" value="MetI-like_sf"/>
</dbReference>
<dbReference type="SUPFAM" id="SSF161098">
    <property type="entry name" value="MetI-like"/>
    <property type="match status" value="1"/>
</dbReference>
<dbReference type="PROSITE" id="PS50928">
    <property type="entry name" value="ABC_TM1"/>
    <property type="match status" value="1"/>
</dbReference>
<dbReference type="Pfam" id="PF19300">
    <property type="entry name" value="BPD_transp_1_N"/>
    <property type="match status" value="1"/>
</dbReference>
<protein>
    <submittedName>
        <fullName evidence="9">Oligopeptide transport system permease protein</fullName>
    </submittedName>
</protein>
<reference evidence="9 10" key="1">
    <citation type="submission" date="2017-02" db="EMBL/GenBank/DDBJ databases">
        <authorList>
            <person name="Peterson S.W."/>
        </authorList>
    </citation>
    <scope>NUCLEOTIDE SEQUENCE [LARGE SCALE GENOMIC DNA]</scope>
    <source>
        <strain evidence="9 10">DSM 15102</strain>
    </source>
</reference>
<dbReference type="EMBL" id="FUWV01000010">
    <property type="protein sequence ID" value="SJZ76411.1"/>
    <property type="molecule type" value="Genomic_DNA"/>
</dbReference>
<organism evidence="9 10">
    <name type="scientific">Garciella nitratireducens DSM 15102</name>
    <dbReference type="NCBI Taxonomy" id="1121911"/>
    <lineage>
        <taxon>Bacteria</taxon>
        <taxon>Bacillati</taxon>
        <taxon>Bacillota</taxon>
        <taxon>Clostridia</taxon>
        <taxon>Eubacteriales</taxon>
        <taxon>Eubacteriaceae</taxon>
        <taxon>Garciella</taxon>
    </lineage>
</organism>
<evidence type="ECO:0000256" key="2">
    <source>
        <dbReference type="ARBA" id="ARBA00022448"/>
    </source>
</evidence>
<sequence>MAKYILKRIGISLVTIWILATITFFLMHAVPGDPFSDQKRLPPEVIENLNAYYGLDKSLVAQYFTYMGNLVRGDLGYSMEQQSRTVNSIIAESFPYSAHLGIQSLIFGITIGLTLGILAALHHNKSVDYVTMVIAVLGVSVPNFIIGALLQYFFGVKWQVFPVAQWKGFIYTVLPTIALGSRILASQARMIRATTLEVLQQDYIKTAKAKGLGKGAIVWKHTIRNAILPIITSLGPLIATILTGTFVIENIFAIPGLGKYFVLGVQNLDYPVILGTTIFYGSFLVFLNLLIDIAYGLIDPRIKVTQ</sequence>
<dbReference type="PANTHER" id="PTHR43163:SF6">
    <property type="entry name" value="DIPEPTIDE TRANSPORT SYSTEM PERMEASE PROTEIN DPPB-RELATED"/>
    <property type="match status" value="1"/>
</dbReference>
<feature type="domain" description="ABC transmembrane type-1" evidence="8">
    <location>
        <begin position="94"/>
        <end position="291"/>
    </location>
</feature>
<feature type="transmembrane region" description="Helical" evidence="7">
    <location>
        <begin position="9"/>
        <end position="30"/>
    </location>
</feature>
<evidence type="ECO:0000313" key="10">
    <source>
        <dbReference type="Proteomes" id="UP000196365"/>
    </source>
</evidence>
<dbReference type="InterPro" id="IPR000515">
    <property type="entry name" value="MetI-like"/>
</dbReference>
<comment type="similarity">
    <text evidence="7">Belongs to the binding-protein-dependent transport system permease family.</text>
</comment>
<feature type="transmembrane region" description="Helical" evidence="7">
    <location>
        <begin position="166"/>
        <end position="185"/>
    </location>
</feature>
<evidence type="ECO:0000256" key="7">
    <source>
        <dbReference type="RuleBase" id="RU363032"/>
    </source>
</evidence>
<keyword evidence="6 7" id="KW-0472">Membrane</keyword>
<feature type="transmembrane region" description="Helical" evidence="7">
    <location>
        <begin position="100"/>
        <end position="121"/>
    </location>
</feature>
<dbReference type="Proteomes" id="UP000196365">
    <property type="component" value="Unassembled WGS sequence"/>
</dbReference>
<dbReference type="GO" id="GO:0005886">
    <property type="term" value="C:plasma membrane"/>
    <property type="evidence" value="ECO:0007669"/>
    <property type="project" value="UniProtKB-SubCell"/>
</dbReference>
<dbReference type="OrthoDB" id="9789439at2"/>
<feature type="transmembrane region" description="Helical" evidence="7">
    <location>
        <begin position="226"/>
        <end position="252"/>
    </location>
</feature>
<feature type="transmembrane region" description="Helical" evidence="7">
    <location>
        <begin position="272"/>
        <end position="298"/>
    </location>
</feature>
<dbReference type="InterPro" id="IPR045621">
    <property type="entry name" value="BPD_transp_1_N"/>
</dbReference>
<keyword evidence="2 7" id="KW-0813">Transport</keyword>